<dbReference type="Gene3D" id="3.30.200.20">
    <property type="entry name" value="Phosphorylase Kinase, domain 1"/>
    <property type="match status" value="1"/>
</dbReference>
<protein>
    <submittedName>
        <fullName evidence="4">G3819 protein</fullName>
    </submittedName>
</protein>
<gene>
    <name evidence="4" type="primary">g3819</name>
    <name evidence="4" type="ORF">VP750_LOCUS3258</name>
</gene>
<feature type="domain" description="Protein kinase" evidence="3">
    <location>
        <begin position="15"/>
        <end position="277"/>
    </location>
</feature>
<dbReference type="PANTHER" id="PTHR24346">
    <property type="entry name" value="MAP/MICROTUBULE AFFINITY-REGULATING KINASE"/>
    <property type="match status" value="1"/>
</dbReference>
<dbReference type="SMART" id="SM00220">
    <property type="entry name" value="S_TKc"/>
    <property type="match status" value="1"/>
</dbReference>
<keyword evidence="2" id="KW-0067">ATP-binding</keyword>
<proteinExistence type="predicted"/>
<dbReference type="InterPro" id="IPR011009">
    <property type="entry name" value="Kinase-like_dom_sf"/>
</dbReference>
<comment type="caution">
    <text evidence="4">The sequence shown here is derived from an EMBL/GenBank/DDBJ whole genome shotgun (WGS) entry which is preliminary data.</text>
</comment>
<reference evidence="4 5" key="1">
    <citation type="submission" date="2024-06" db="EMBL/GenBank/DDBJ databases">
        <authorList>
            <person name="Kraege A."/>
            <person name="Thomma B."/>
        </authorList>
    </citation>
    <scope>NUCLEOTIDE SEQUENCE [LARGE SCALE GENOMIC DNA]</scope>
</reference>
<dbReference type="Pfam" id="PF00069">
    <property type="entry name" value="Pkinase"/>
    <property type="match status" value="1"/>
</dbReference>
<sequence>MAKNNMETLGAHPKYQKIRDLNSGTFGFVELALDKSTGQQVAVKFIERGDKVTKYVEREILNHRFLMHPHIVQFKEVFLTSRYLAIAMEYVAGGDMFEYVVRKGGLKESEARWFFQQLIIGVDYLHRMGVASRDIKLENTLLDGSPRPLLKICDFGYSKHEKFQSAPGSRVGTPAYLAPEVIMTTKGQTYDGKIADIWSCGVMVYVMLVGAYPFERPEDKHDNQKLQKMIQRILKVEYEFPAHVKVSKECRDLLSHILVPDPANRITIPEIQRHPWYCKDLPPGVAEMNDNLPVPTTGIQSEKNISRIVRKAMHPSTRPPPGPSRPARPGALARLPRRRGCVSLGLRRLLTQRSQMAQSVEDITRILHEAQSPPAGPAGWDNDEYIDDAMDQEQYESSFDEWGMGTSI</sequence>
<organism evidence="4 5">
    <name type="scientific">Coccomyxa viridis</name>
    <dbReference type="NCBI Taxonomy" id="1274662"/>
    <lineage>
        <taxon>Eukaryota</taxon>
        <taxon>Viridiplantae</taxon>
        <taxon>Chlorophyta</taxon>
        <taxon>core chlorophytes</taxon>
        <taxon>Trebouxiophyceae</taxon>
        <taxon>Trebouxiophyceae incertae sedis</taxon>
        <taxon>Coccomyxaceae</taxon>
        <taxon>Coccomyxa</taxon>
    </lineage>
</organism>
<evidence type="ECO:0000313" key="4">
    <source>
        <dbReference type="EMBL" id="CAL5221599.1"/>
    </source>
</evidence>
<name>A0ABP1FS00_9CHLO</name>
<evidence type="ECO:0000256" key="1">
    <source>
        <dbReference type="ARBA" id="ARBA00022741"/>
    </source>
</evidence>
<dbReference type="EMBL" id="CAXHTA020000005">
    <property type="protein sequence ID" value="CAL5221599.1"/>
    <property type="molecule type" value="Genomic_DNA"/>
</dbReference>
<dbReference type="PANTHER" id="PTHR24346:SF92">
    <property type="entry name" value="SNF1-RELATED PROTEIN KINASE 2.6"/>
    <property type="match status" value="1"/>
</dbReference>
<evidence type="ECO:0000313" key="5">
    <source>
        <dbReference type="Proteomes" id="UP001497392"/>
    </source>
</evidence>
<evidence type="ECO:0000256" key="2">
    <source>
        <dbReference type="ARBA" id="ARBA00022840"/>
    </source>
</evidence>
<dbReference type="InterPro" id="IPR000719">
    <property type="entry name" value="Prot_kinase_dom"/>
</dbReference>
<accession>A0ABP1FS00</accession>
<dbReference type="SUPFAM" id="SSF56112">
    <property type="entry name" value="Protein kinase-like (PK-like)"/>
    <property type="match status" value="1"/>
</dbReference>
<keyword evidence="5" id="KW-1185">Reference proteome</keyword>
<dbReference type="Proteomes" id="UP001497392">
    <property type="component" value="Unassembled WGS sequence"/>
</dbReference>
<dbReference type="Gene3D" id="1.10.510.10">
    <property type="entry name" value="Transferase(Phosphotransferase) domain 1"/>
    <property type="match status" value="1"/>
</dbReference>
<keyword evidence="1" id="KW-0547">Nucleotide-binding</keyword>
<evidence type="ECO:0000259" key="3">
    <source>
        <dbReference type="PROSITE" id="PS50011"/>
    </source>
</evidence>
<dbReference type="PROSITE" id="PS50011">
    <property type="entry name" value="PROTEIN_KINASE_DOM"/>
    <property type="match status" value="1"/>
</dbReference>